<name>W6S3P7_9CLOT</name>
<dbReference type="AlphaFoldDB" id="W6S3P7"/>
<protein>
    <submittedName>
        <fullName evidence="1">Uncharacterized protein</fullName>
    </submittedName>
</protein>
<dbReference type="PATRIC" id="fig|1216932.3.peg.1784"/>
<gene>
    <name evidence="1" type="ORF">CM240_1789</name>
</gene>
<sequence length="132" mass="15366">MLNWCLEGAERLINNDYNFTESKAIEKVTNDYKEEQNPVEAYLNEVLVYEEGSSETKKAILDAYKSWIEGEGISVRGTDSPQRFWRALNNSTKINLNSELTYKKIAGTLYLRDFKIDYSKLPKEEVKYTFSN</sequence>
<dbReference type="HOGENOM" id="CLU_1913395_0_0_9"/>
<dbReference type="RefSeq" id="WP_044038483.1">
    <property type="nucleotide sequence ID" value="NZ_HG917868.1"/>
</dbReference>
<dbReference type="EMBL" id="HG917868">
    <property type="protein sequence ID" value="CDM68947.1"/>
    <property type="molecule type" value="Genomic_DNA"/>
</dbReference>
<dbReference type="eggNOG" id="COG3378">
    <property type="taxonomic scope" value="Bacteria"/>
</dbReference>
<accession>W6S3P7</accession>
<evidence type="ECO:0000313" key="1">
    <source>
        <dbReference type="EMBL" id="CDM68947.1"/>
    </source>
</evidence>
<dbReference type="OrthoDB" id="9763644at2"/>
<organism evidence="1 2">
    <name type="scientific">Clostridium bornimense</name>
    <dbReference type="NCBI Taxonomy" id="1216932"/>
    <lineage>
        <taxon>Bacteria</taxon>
        <taxon>Bacillati</taxon>
        <taxon>Bacillota</taxon>
        <taxon>Clostridia</taxon>
        <taxon>Eubacteriales</taxon>
        <taxon>Clostridiaceae</taxon>
        <taxon>Clostridium</taxon>
    </lineage>
</organism>
<dbReference type="Proteomes" id="UP000019426">
    <property type="component" value="Chromosome M2/40_rep1"/>
</dbReference>
<proteinExistence type="predicted"/>
<evidence type="ECO:0000313" key="2">
    <source>
        <dbReference type="Proteomes" id="UP000019426"/>
    </source>
</evidence>
<reference evidence="1 2" key="1">
    <citation type="submission" date="2013-11" db="EMBL/GenBank/DDBJ databases">
        <title>Complete genome sequence of Clostridum sp. M2/40.</title>
        <authorList>
            <person name="Wibberg D."/>
            <person name="Puehler A."/>
            <person name="Schlueter A."/>
        </authorList>
    </citation>
    <scope>NUCLEOTIDE SEQUENCE [LARGE SCALE GENOMIC DNA]</scope>
    <source>
        <strain evidence="2">M2/40</strain>
    </source>
</reference>
<dbReference type="KEGG" id="clt:CM240_1789"/>
<keyword evidence="2" id="KW-1185">Reference proteome</keyword>